<organism evidence="2 3">
    <name type="scientific">Salipiger profundus</name>
    <dbReference type="NCBI Taxonomy" id="1229727"/>
    <lineage>
        <taxon>Bacteria</taxon>
        <taxon>Pseudomonadati</taxon>
        <taxon>Pseudomonadota</taxon>
        <taxon>Alphaproteobacteria</taxon>
        <taxon>Rhodobacterales</taxon>
        <taxon>Roseobacteraceae</taxon>
        <taxon>Salipiger</taxon>
    </lineage>
</organism>
<gene>
    <name evidence="2" type="ORF">Ga0080559_TMP4761</name>
</gene>
<reference evidence="2 3" key="1">
    <citation type="submission" date="2016-03" db="EMBL/GenBank/DDBJ databases">
        <title>Deep-sea bacteria in the southern Pacific.</title>
        <authorList>
            <person name="Tang K."/>
        </authorList>
    </citation>
    <scope>NUCLEOTIDE SEQUENCE [LARGE SCALE GENOMIC DNA]</scope>
    <source>
        <strain evidence="2 3">JLT2016</strain>
    </source>
</reference>
<dbReference type="Proteomes" id="UP000186559">
    <property type="component" value="Chromosome"/>
</dbReference>
<dbReference type="KEGG" id="tpro:Ga0080559_TMP4761"/>
<proteinExistence type="predicted"/>
<name>A0A1U7DBK3_9RHOB</name>
<feature type="domain" description="ABC-type transport auxiliary lipoprotein component" evidence="1">
    <location>
        <begin position="20"/>
        <end position="176"/>
    </location>
</feature>
<dbReference type="STRING" id="1229727.Ga0080559_TMP4761"/>
<dbReference type="InterPro" id="IPR005586">
    <property type="entry name" value="ABC_trans_aux"/>
</dbReference>
<evidence type="ECO:0000313" key="2">
    <source>
        <dbReference type="EMBL" id="APX25557.1"/>
    </source>
</evidence>
<keyword evidence="3" id="KW-1185">Reference proteome</keyword>
<dbReference type="AlphaFoldDB" id="A0A1U7DBK3"/>
<protein>
    <recommendedName>
        <fullName evidence="1">ABC-type transport auxiliary lipoprotein component domain-containing protein</fullName>
    </recommendedName>
</protein>
<evidence type="ECO:0000259" key="1">
    <source>
        <dbReference type="Pfam" id="PF03886"/>
    </source>
</evidence>
<dbReference type="Pfam" id="PF03886">
    <property type="entry name" value="ABC_trans_aux"/>
    <property type="match status" value="1"/>
</dbReference>
<accession>A0A1U7DBK3</accession>
<dbReference type="OrthoDB" id="7858211at2"/>
<sequence>MLRFLPLVLILAACGPEPRYLIDTPVEAGSARLRVATLEVREVSLPAYAEASEILQEDADGALTQVDNALWADDPTRAVTLAIAEQINRGSTATVAPEPWPLEEDAQAAVHVSVSRMVALNNGTLKLAGQYGISSYDRVVRERIESFDIVVPMTGEGPTAIARAAGAAVSQLAERIMASLS</sequence>
<evidence type="ECO:0000313" key="3">
    <source>
        <dbReference type="Proteomes" id="UP000186559"/>
    </source>
</evidence>
<dbReference type="RefSeq" id="WP_017468230.1">
    <property type="nucleotide sequence ID" value="NZ_BMEW01000002.1"/>
</dbReference>
<dbReference type="SUPFAM" id="SSF159594">
    <property type="entry name" value="XCC0632-like"/>
    <property type="match status" value="1"/>
</dbReference>
<dbReference type="EMBL" id="CP014796">
    <property type="protein sequence ID" value="APX25557.1"/>
    <property type="molecule type" value="Genomic_DNA"/>
</dbReference>
<dbReference type="Gene3D" id="3.40.50.10610">
    <property type="entry name" value="ABC-type transport auxiliary lipoprotein component"/>
    <property type="match status" value="1"/>
</dbReference>